<feature type="domain" description="Carboxylesterase type B" evidence="4">
    <location>
        <begin position="25"/>
        <end position="545"/>
    </location>
</feature>
<proteinExistence type="inferred from homology"/>
<evidence type="ECO:0000256" key="3">
    <source>
        <dbReference type="RuleBase" id="RU361235"/>
    </source>
</evidence>
<keyword evidence="6" id="KW-1185">Reference proteome</keyword>
<comment type="similarity">
    <text evidence="1 3">Belongs to the type-B carboxylesterase/lipase family.</text>
</comment>
<organism evidence="5 6">
    <name type="scientific">Phialemonium thermophilum</name>
    <dbReference type="NCBI Taxonomy" id="223376"/>
    <lineage>
        <taxon>Eukaryota</taxon>
        <taxon>Fungi</taxon>
        <taxon>Dikarya</taxon>
        <taxon>Ascomycota</taxon>
        <taxon>Pezizomycotina</taxon>
        <taxon>Sordariomycetes</taxon>
        <taxon>Sordariomycetidae</taxon>
        <taxon>Cephalothecales</taxon>
        <taxon>Cephalothecaceae</taxon>
        <taxon>Phialemonium</taxon>
    </lineage>
</organism>
<dbReference type="PANTHER" id="PTHR43918">
    <property type="entry name" value="ACETYLCHOLINESTERASE"/>
    <property type="match status" value="1"/>
</dbReference>
<dbReference type="SUPFAM" id="SSF53474">
    <property type="entry name" value="alpha/beta-Hydrolases"/>
    <property type="match status" value="1"/>
</dbReference>
<dbReference type="PROSITE" id="PS00122">
    <property type="entry name" value="CARBOXYLESTERASE_B_1"/>
    <property type="match status" value="1"/>
</dbReference>
<dbReference type="InterPro" id="IPR050654">
    <property type="entry name" value="AChE-related_enzymes"/>
</dbReference>
<evidence type="ECO:0000313" key="5">
    <source>
        <dbReference type="EMBL" id="KAL1861430.1"/>
    </source>
</evidence>
<dbReference type="InterPro" id="IPR029058">
    <property type="entry name" value="AB_hydrolase_fold"/>
</dbReference>
<dbReference type="Gene3D" id="3.40.50.1820">
    <property type="entry name" value="alpha/beta hydrolase"/>
    <property type="match status" value="1"/>
</dbReference>
<gene>
    <name evidence="5" type="ORF">VTK73DRAFT_7112</name>
</gene>
<protein>
    <recommendedName>
        <fullName evidence="3">Carboxylic ester hydrolase</fullName>
        <ecNumber evidence="3">3.1.1.-</ecNumber>
    </recommendedName>
</protein>
<sequence>MLPLWIVSALSYATRAVSSAAGQHDPLVRTKNGTLRGLSLPAFGEELFLGVPFAEPPLGNLRLRHPVPYRSAWDGVRDATSRSVSCAGYAGFDQGLALGEDCLTVDIVRPAGAAAGDGLPVLVWIYGGGFTAGGSADPRYNTSYLVNASVEMGKPIIAVSLNYRVGGWGFLASRETVSAGASNIGLFDQRLALEWIHENIAAFGGDPSRVTIAGESAGAFSVGYHLVSRDGKSGGLFRAAILQSGTALGPALHSVADLDDTYQPIYDNVTRAVGCAGRDDSLQCLRDVPYEVLFRAFEPFVLTPIVDGDFLARLPSESFARGLVADVAILAGSNTDEGTATFFGPRGTLNRDADVRRLLAGMGSGLDDAAVRDLMRLYPDNPSLGCPFGTGPERFAENGRQYKRGAAIVGDEVIHAGRRWTTTYFATRHLGPGGRRRKPVYSYRFDQPPWDGVEPLVATTAPVFATHYAEICFVFAIDPAASRNLSNWIGPYPAYHQLARQMSRAWIAFVHDLDPNGHGTEGMPRWPEYSSCGAGENMVFRVDGNFVEKDDWRAAPLRYWGGIWEALKT</sequence>
<dbReference type="EMBL" id="JAZHXJ010000431">
    <property type="protein sequence ID" value="KAL1861430.1"/>
    <property type="molecule type" value="Genomic_DNA"/>
</dbReference>
<reference evidence="5 6" key="1">
    <citation type="journal article" date="2024" name="Commun. Biol.">
        <title>Comparative genomic analysis of thermophilic fungi reveals convergent evolutionary adaptations and gene losses.</title>
        <authorList>
            <person name="Steindorff A.S."/>
            <person name="Aguilar-Pontes M.V."/>
            <person name="Robinson A.J."/>
            <person name="Andreopoulos B."/>
            <person name="LaButti K."/>
            <person name="Kuo A."/>
            <person name="Mondo S."/>
            <person name="Riley R."/>
            <person name="Otillar R."/>
            <person name="Haridas S."/>
            <person name="Lipzen A."/>
            <person name="Grimwood J."/>
            <person name="Schmutz J."/>
            <person name="Clum A."/>
            <person name="Reid I.D."/>
            <person name="Moisan M.C."/>
            <person name="Butler G."/>
            <person name="Nguyen T.T.M."/>
            <person name="Dewar K."/>
            <person name="Conant G."/>
            <person name="Drula E."/>
            <person name="Henrissat B."/>
            <person name="Hansel C."/>
            <person name="Singer S."/>
            <person name="Hutchinson M.I."/>
            <person name="de Vries R.P."/>
            <person name="Natvig D.O."/>
            <person name="Powell A.J."/>
            <person name="Tsang A."/>
            <person name="Grigoriev I.V."/>
        </authorList>
    </citation>
    <scope>NUCLEOTIDE SEQUENCE [LARGE SCALE GENOMIC DNA]</scope>
    <source>
        <strain evidence="5 6">ATCC 24622</strain>
    </source>
</reference>
<keyword evidence="2 3" id="KW-0378">Hydrolase</keyword>
<evidence type="ECO:0000256" key="1">
    <source>
        <dbReference type="ARBA" id="ARBA00005964"/>
    </source>
</evidence>
<evidence type="ECO:0000259" key="4">
    <source>
        <dbReference type="Pfam" id="PF00135"/>
    </source>
</evidence>
<feature type="signal peptide" evidence="3">
    <location>
        <begin position="1"/>
        <end position="16"/>
    </location>
</feature>
<dbReference type="EC" id="3.1.1.-" evidence="3"/>
<comment type="caution">
    <text evidence="5">The sequence shown here is derived from an EMBL/GenBank/DDBJ whole genome shotgun (WGS) entry which is preliminary data.</text>
</comment>
<dbReference type="InterPro" id="IPR019826">
    <property type="entry name" value="Carboxylesterase_B_AS"/>
</dbReference>
<dbReference type="Proteomes" id="UP001586593">
    <property type="component" value="Unassembled WGS sequence"/>
</dbReference>
<dbReference type="Pfam" id="PF00135">
    <property type="entry name" value="COesterase"/>
    <property type="match status" value="1"/>
</dbReference>
<accession>A0ABR3WGE0</accession>
<evidence type="ECO:0000313" key="6">
    <source>
        <dbReference type="Proteomes" id="UP001586593"/>
    </source>
</evidence>
<dbReference type="InterPro" id="IPR002018">
    <property type="entry name" value="CarbesteraseB"/>
</dbReference>
<dbReference type="InterPro" id="IPR019819">
    <property type="entry name" value="Carboxylesterase_B_CS"/>
</dbReference>
<dbReference type="PROSITE" id="PS00941">
    <property type="entry name" value="CARBOXYLESTERASE_B_2"/>
    <property type="match status" value="1"/>
</dbReference>
<keyword evidence="3" id="KW-0732">Signal</keyword>
<dbReference type="PANTHER" id="PTHR43918:SF4">
    <property type="entry name" value="CARBOXYLIC ESTER HYDROLASE"/>
    <property type="match status" value="1"/>
</dbReference>
<evidence type="ECO:0000256" key="2">
    <source>
        <dbReference type="ARBA" id="ARBA00022801"/>
    </source>
</evidence>
<feature type="chain" id="PRO_5044956128" description="Carboxylic ester hydrolase" evidence="3">
    <location>
        <begin position="17"/>
        <end position="569"/>
    </location>
</feature>
<name>A0ABR3WGE0_9PEZI</name>